<reference evidence="1 2" key="1">
    <citation type="submission" date="2016-12" db="EMBL/GenBank/DDBJ databases">
        <authorList>
            <person name="Song W.-J."/>
            <person name="Kurnit D.M."/>
        </authorList>
    </citation>
    <scope>NUCLEOTIDE SEQUENCE [LARGE SCALE GENOMIC DNA]</scope>
    <source>
        <strain evidence="1 2">STM7296</strain>
    </source>
</reference>
<dbReference type="Proteomes" id="UP000187012">
    <property type="component" value="Unassembled WGS sequence"/>
</dbReference>
<organism evidence="1 2">
    <name type="scientific">Paraburkholderia ribeironis</name>
    <dbReference type="NCBI Taxonomy" id="1247936"/>
    <lineage>
        <taxon>Bacteria</taxon>
        <taxon>Pseudomonadati</taxon>
        <taxon>Pseudomonadota</taxon>
        <taxon>Betaproteobacteria</taxon>
        <taxon>Burkholderiales</taxon>
        <taxon>Burkholderiaceae</taxon>
        <taxon>Paraburkholderia</taxon>
    </lineage>
</organism>
<proteinExistence type="predicted"/>
<evidence type="ECO:0000313" key="2">
    <source>
        <dbReference type="Proteomes" id="UP000187012"/>
    </source>
</evidence>
<evidence type="ECO:0000313" key="1">
    <source>
        <dbReference type="EMBL" id="SIT41258.1"/>
    </source>
</evidence>
<keyword evidence="2" id="KW-1185">Reference proteome</keyword>
<protein>
    <submittedName>
        <fullName evidence="1">Uncharacterized protein</fullName>
    </submittedName>
</protein>
<name>A0A1N7S1K2_9BURK</name>
<accession>A0A1N7S1K2</accession>
<dbReference type="EMBL" id="CYGX02000028">
    <property type="protein sequence ID" value="SIT41258.1"/>
    <property type="molecule type" value="Genomic_DNA"/>
</dbReference>
<gene>
    <name evidence="1" type="ORF">BN2475_280100</name>
</gene>
<dbReference type="AlphaFoldDB" id="A0A1N7S1K2"/>
<sequence>MLFIDTVFIAAGMPFPTVLRQWKPGKSLKMAADPLSVRHRTIATLTWRGLPVSRKCPGLSSY</sequence>